<gene>
    <name evidence="3" type="ORF">SAMN06265218_11273</name>
</gene>
<sequence length="487" mass="54542">MASFGTAQAQRILGVVWEIPSDEAQAVQQLETFRKMGITVLEVQKLPSGRLWDEISQHNFTVYGDLNIRFPTAHTLARADSSFYSEINRKVDAFVGHPAVKALKLFSYGAVHDEDFNRAADSLFSSIGPLENTEMYYSGSRASPDPDLPVDFFMLDLHVSPQNVDALPISSSPDPSGYYYHPSPELAHLLTPLKQLFQVTSTHPGDILFLDSRWLLTMTEHHPRLPATLKSQASGEDSIFPTPNEPRPDQHSSPLPIIVLLLGWGILAIHYNMSPIYRKSLFRYFTGHKFFLNDIFHQHIRSPFPALLITTQNALFVAAALFILSRNLWSITGIRGLLHYYPNLLFISGSRYDIFIIALGGTLLYSLACTLWLYLSHQSLRSITQVLTLFAWPLQLNIILGTIVIALYVSGGNATTMASLSAAMLTICLLSFIITARDAAHHLMGKRMRYLGLTIGLYLIAISALAIWVLKFNDPLWQVIDLSLQLK</sequence>
<feature type="transmembrane region" description="Helical" evidence="2">
    <location>
        <begin position="255"/>
        <end position="273"/>
    </location>
</feature>
<feature type="region of interest" description="Disordered" evidence="1">
    <location>
        <begin position="226"/>
        <end position="251"/>
    </location>
</feature>
<evidence type="ECO:0000256" key="1">
    <source>
        <dbReference type="SAM" id="MobiDB-lite"/>
    </source>
</evidence>
<dbReference type="EMBL" id="FXTH01000012">
    <property type="protein sequence ID" value="SMO76850.1"/>
    <property type="molecule type" value="Genomic_DNA"/>
</dbReference>
<organism evidence="3 4">
    <name type="scientific">Fodinibius sediminis</name>
    <dbReference type="NCBI Taxonomy" id="1214077"/>
    <lineage>
        <taxon>Bacteria</taxon>
        <taxon>Pseudomonadati</taxon>
        <taxon>Balneolota</taxon>
        <taxon>Balneolia</taxon>
        <taxon>Balneolales</taxon>
        <taxon>Balneolaceae</taxon>
        <taxon>Fodinibius</taxon>
    </lineage>
</organism>
<feature type="transmembrane region" description="Helical" evidence="2">
    <location>
        <begin position="314"/>
        <end position="334"/>
    </location>
</feature>
<dbReference type="Proteomes" id="UP000317593">
    <property type="component" value="Unassembled WGS sequence"/>
</dbReference>
<evidence type="ECO:0000313" key="3">
    <source>
        <dbReference type="EMBL" id="SMO76850.1"/>
    </source>
</evidence>
<accession>A0A521E162</accession>
<keyword evidence="4" id="KW-1185">Reference proteome</keyword>
<dbReference type="OrthoDB" id="1523046at2"/>
<dbReference type="AlphaFoldDB" id="A0A521E162"/>
<protein>
    <submittedName>
        <fullName evidence="3">Uncharacterized protein</fullName>
    </submittedName>
</protein>
<keyword evidence="2" id="KW-1133">Transmembrane helix</keyword>
<keyword evidence="2" id="KW-0812">Transmembrane</keyword>
<evidence type="ECO:0000313" key="4">
    <source>
        <dbReference type="Proteomes" id="UP000317593"/>
    </source>
</evidence>
<feature type="transmembrane region" description="Helical" evidence="2">
    <location>
        <begin position="448"/>
        <end position="470"/>
    </location>
</feature>
<feature type="transmembrane region" description="Helical" evidence="2">
    <location>
        <begin position="415"/>
        <end position="436"/>
    </location>
</feature>
<reference evidence="3 4" key="1">
    <citation type="submission" date="2017-05" db="EMBL/GenBank/DDBJ databases">
        <authorList>
            <person name="Varghese N."/>
            <person name="Submissions S."/>
        </authorList>
    </citation>
    <scope>NUCLEOTIDE SEQUENCE [LARGE SCALE GENOMIC DNA]</scope>
    <source>
        <strain evidence="3 4">DSM 21194</strain>
    </source>
</reference>
<feature type="transmembrane region" description="Helical" evidence="2">
    <location>
        <begin position="354"/>
        <end position="375"/>
    </location>
</feature>
<name>A0A521E162_9BACT</name>
<keyword evidence="2" id="KW-0472">Membrane</keyword>
<dbReference type="RefSeq" id="WP_142715115.1">
    <property type="nucleotide sequence ID" value="NZ_FXTH01000012.1"/>
</dbReference>
<proteinExistence type="predicted"/>
<evidence type="ECO:0000256" key="2">
    <source>
        <dbReference type="SAM" id="Phobius"/>
    </source>
</evidence>
<feature type="transmembrane region" description="Helical" evidence="2">
    <location>
        <begin position="387"/>
        <end position="409"/>
    </location>
</feature>